<gene>
    <name evidence="2" type="ORF">QO011_003959</name>
</gene>
<protein>
    <submittedName>
        <fullName evidence="2">Carboxylesterase</fullName>
        <ecNumber evidence="2">3.1.1.1</ecNumber>
    </submittedName>
</protein>
<dbReference type="Gene3D" id="3.40.50.1820">
    <property type="entry name" value="alpha/beta hydrolase"/>
    <property type="match status" value="1"/>
</dbReference>
<dbReference type="PIRSF" id="PIRSF017388">
    <property type="entry name" value="Esterase_lipase"/>
    <property type="match status" value="1"/>
</dbReference>
<keyword evidence="3" id="KW-1185">Reference proteome</keyword>
<keyword evidence="2" id="KW-0378">Hydrolase</keyword>
<dbReference type="Pfam" id="PF00561">
    <property type="entry name" value="Abhydrolase_1"/>
    <property type="match status" value="1"/>
</dbReference>
<dbReference type="SUPFAM" id="SSF53474">
    <property type="entry name" value="alpha/beta-Hydrolases"/>
    <property type="match status" value="1"/>
</dbReference>
<dbReference type="EC" id="3.1.1.1" evidence="2"/>
<proteinExistence type="predicted"/>
<dbReference type="EMBL" id="JAUSVX010000007">
    <property type="protein sequence ID" value="MDQ0470940.1"/>
    <property type="molecule type" value="Genomic_DNA"/>
</dbReference>
<dbReference type="GO" id="GO:0106435">
    <property type="term" value="F:carboxylesterase activity"/>
    <property type="evidence" value="ECO:0007669"/>
    <property type="project" value="UniProtKB-EC"/>
</dbReference>
<dbReference type="Proteomes" id="UP001242480">
    <property type="component" value="Unassembled WGS sequence"/>
</dbReference>
<accession>A0ABU0JBG4</accession>
<dbReference type="InterPro" id="IPR051044">
    <property type="entry name" value="MAG_DAG_Lipase"/>
</dbReference>
<organism evidence="2 3">
    <name type="scientific">Labrys wisconsinensis</name>
    <dbReference type="NCBI Taxonomy" id="425677"/>
    <lineage>
        <taxon>Bacteria</taxon>
        <taxon>Pseudomonadati</taxon>
        <taxon>Pseudomonadota</taxon>
        <taxon>Alphaproteobacteria</taxon>
        <taxon>Hyphomicrobiales</taxon>
        <taxon>Xanthobacteraceae</taxon>
        <taxon>Labrys</taxon>
    </lineage>
</organism>
<feature type="domain" description="AB hydrolase-1" evidence="1">
    <location>
        <begin position="22"/>
        <end position="143"/>
    </location>
</feature>
<evidence type="ECO:0000313" key="3">
    <source>
        <dbReference type="Proteomes" id="UP001242480"/>
    </source>
</evidence>
<comment type="caution">
    <text evidence="2">The sequence shown here is derived from an EMBL/GenBank/DDBJ whole genome shotgun (WGS) entry which is preliminary data.</text>
</comment>
<dbReference type="InterPro" id="IPR029058">
    <property type="entry name" value="AB_hydrolase_fold"/>
</dbReference>
<dbReference type="InterPro" id="IPR000073">
    <property type="entry name" value="AB_hydrolase_1"/>
</dbReference>
<sequence length="255" mass="27807">MTPEDYRAGGQPFTLEGSEIGVLLSHGYTGTTSGMRFLGDHLHRTEGWTVHAPRLAGHGDTPAAMARSTAADWIRSLEHGLDRLSERCSTIFMAGLSMGGCLTLYMAARHADRIKAAVPINACLYFGGPDLAALAYAEDAPDYVVGVGNDVKDPGVVEVAYREIPVPTIKEIYALMNVTRDLLSRVVCPTLVMVSPEDHVVPPANARDILIGIGAKDRRQLVLDNSYHVATIDFDKEVIAEETRRFFKEQIRQGA</sequence>
<dbReference type="InterPro" id="IPR012354">
    <property type="entry name" value="Esterase_lipase"/>
</dbReference>
<dbReference type="PANTHER" id="PTHR11614">
    <property type="entry name" value="PHOSPHOLIPASE-RELATED"/>
    <property type="match status" value="1"/>
</dbReference>
<name>A0ABU0JBG4_9HYPH</name>
<evidence type="ECO:0000259" key="1">
    <source>
        <dbReference type="Pfam" id="PF00561"/>
    </source>
</evidence>
<evidence type="ECO:0000313" key="2">
    <source>
        <dbReference type="EMBL" id="MDQ0470940.1"/>
    </source>
</evidence>
<reference evidence="2 3" key="1">
    <citation type="submission" date="2023-07" db="EMBL/GenBank/DDBJ databases">
        <title>Genomic Encyclopedia of Type Strains, Phase IV (KMG-IV): sequencing the most valuable type-strain genomes for metagenomic binning, comparative biology and taxonomic classification.</title>
        <authorList>
            <person name="Goeker M."/>
        </authorList>
    </citation>
    <scope>NUCLEOTIDE SEQUENCE [LARGE SCALE GENOMIC DNA]</scope>
    <source>
        <strain evidence="2 3">DSM 19619</strain>
    </source>
</reference>
<dbReference type="RefSeq" id="WP_307275300.1">
    <property type="nucleotide sequence ID" value="NZ_JAUSVX010000007.1"/>
</dbReference>